<accession>A0AAV1JEY9</accession>
<dbReference type="AlphaFoldDB" id="A0AAV1JEY9"/>
<reference evidence="1 2" key="1">
    <citation type="submission" date="2023-11" db="EMBL/GenBank/DDBJ databases">
        <authorList>
            <person name="Okamura Y."/>
        </authorList>
    </citation>
    <scope>NUCLEOTIDE SEQUENCE [LARGE SCALE GENOMIC DNA]</scope>
</reference>
<evidence type="ECO:0000313" key="1">
    <source>
        <dbReference type="EMBL" id="CAK1547065.1"/>
    </source>
</evidence>
<organism evidence="1 2">
    <name type="scientific">Leptosia nina</name>
    <dbReference type="NCBI Taxonomy" id="320188"/>
    <lineage>
        <taxon>Eukaryota</taxon>
        <taxon>Metazoa</taxon>
        <taxon>Ecdysozoa</taxon>
        <taxon>Arthropoda</taxon>
        <taxon>Hexapoda</taxon>
        <taxon>Insecta</taxon>
        <taxon>Pterygota</taxon>
        <taxon>Neoptera</taxon>
        <taxon>Endopterygota</taxon>
        <taxon>Lepidoptera</taxon>
        <taxon>Glossata</taxon>
        <taxon>Ditrysia</taxon>
        <taxon>Papilionoidea</taxon>
        <taxon>Pieridae</taxon>
        <taxon>Pierinae</taxon>
        <taxon>Leptosia</taxon>
    </lineage>
</organism>
<gene>
    <name evidence="1" type="ORF">LNINA_LOCUS6563</name>
</gene>
<keyword evidence="2" id="KW-1185">Reference proteome</keyword>
<name>A0AAV1JEY9_9NEOP</name>
<protein>
    <submittedName>
        <fullName evidence="1">Uncharacterized protein</fullName>
    </submittedName>
</protein>
<evidence type="ECO:0000313" key="2">
    <source>
        <dbReference type="Proteomes" id="UP001497472"/>
    </source>
</evidence>
<proteinExistence type="predicted"/>
<dbReference type="Proteomes" id="UP001497472">
    <property type="component" value="Unassembled WGS sequence"/>
</dbReference>
<sequence length="151" mass="17566">MQHEISTLSLLITVYVTRAVRLHTIFQFLDGYKADHSLQGYLHVGRDYSVFLKKPQAHDKYLVYELYESKNYDDENFKPNLLAISKVPTSYLREQLKIYRGELYRAKYVDDNVVAGTQVKTLREWQIEKALNSQNKGLIVGEPSPLRTVVL</sequence>
<comment type="caution">
    <text evidence="1">The sequence shown here is derived from an EMBL/GenBank/DDBJ whole genome shotgun (WGS) entry which is preliminary data.</text>
</comment>
<dbReference type="EMBL" id="CAVLEF010000009">
    <property type="protein sequence ID" value="CAK1547065.1"/>
    <property type="molecule type" value="Genomic_DNA"/>
</dbReference>